<name>A0ACC2Q1K2_9NEOP</name>
<reference evidence="1" key="1">
    <citation type="submission" date="2023-03" db="EMBL/GenBank/DDBJ databases">
        <title>Chromosome-level genomes of two armyworms, Mythimna separata and Mythimna loreyi, provide insights into the biosynthesis and reception of sex pheromones.</title>
        <authorList>
            <person name="Zhao H."/>
        </authorList>
    </citation>
    <scope>NUCLEOTIDE SEQUENCE</scope>
    <source>
        <strain evidence="1">BeijingLab</strain>
    </source>
</reference>
<dbReference type="Proteomes" id="UP001231649">
    <property type="component" value="Chromosome 31"/>
</dbReference>
<protein>
    <submittedName>
        <fullName evidence="1">Uncharacterized protein</fullName>
    </submittedName>
</protein>
<proteinExistence type="predicted"/>
<organism evidence="1 2">
    <name type="scientific">Mythimna loreyi</name>
    <dbReference type="NCBI Taxonomy" id="667449"/>
    <lineage>
        <taxon>Eukaryota</taxon>
        <taxon>Metazoa</taxon>
        <taxon>Ecdysozoa</taxon>
        <taxon>Arthropoda</taxon>
        <taxon>Hexapoda</taxon>
        <taxon>Insecta</taxon>
        <taxon>Pterygota</taxon>
        <taxon>Neoptera</taxon>
        <taxon>Endopterygota</taxon>
        <taxon>Lepidoptera</taxon>
        <taxon>Glossata</taxon>
        <taxon>Ditrysia</taxon>
        <taxon>Noctuoidea</taxon>
        <taxon>Noctuidae</taxon>
        <taxon>Noctuinae</taxon>
        <taxon>Hadenini</taxon>
        <taxon>Mythimna</taxon>
    </lineage>
</organism>
<comment type="caution">
    <text evidence="1">The sequence shown here is derived from an EMBL/GenBank/DDBJ whole genome shotgun (WGS) entry which is preliminary data.</text>
</comment>
<dbReference type="EMBL" id="CM056807">
    <property type="protein sequence ID" value="KAJ8705854.1"/>
    <property type="molecule type" value="Genomic_DNA"/>
</dbReference>
<keyword evidence="2" id="KW-1185">Reference proteome</keyword>
<evidence type="ECO:0000313" key="1">
    <source>
        <dbReference type="EMBL" id="KAJ8705854.1"/>
    </source>
</evidence>
<accession>A0ACC2Q1K2</accession>
<evidence type="ECO:0000313" key="2">
    <source>
        <dbReference type="Proteomes" id="UP001231649"/>
    </source>
</evidence>
<sequence>MGKCGGCGQFLARAECIRCTKCPGSYHPTCIGVTSTKVAPNWLCPDCKTKIPRKDNSATPVKGPSDGITVSSQPDTTRSSPGTQLAVANQGAVVEQATVEAAIKQPTQPLSQIRTDSGELNVAYEIRCFREELSAMRVELRLFRDEMASLKADVGMCGERMSAIEGKVSHLEKRFEETGSSSSYDHLEETISELKLQLNDRDQDLLLNDVMIAGIPEVKDESPLHTLKLVSVRLGVNIDDRDIVNVERIGAVRRNFTVAGSEDTAEPPRPRALAVRLARRAVRDQLLRAARVRRGLTTADLELRGPPRRFYLNERLTPINSKLFYNARQTGQKHNFKYVWTKDGRIFVKKEDGVPPQRIRSELDLVRIFGNGSV</sequence>
<gene>
    <name evidence="1" type="ORF">PYW08_012900</name>
</gene>